<gene>
    <name evidence="1" type="ORF">EYQ16_03655</name>
</gene>
<dbReference type="Gene3D" id="6.10.10.120">
    <property type="entry name" value="Antitoxin ParD1-like"/>
    <property type="match status" value="1"/>
</dbReference>
<organism evidence="1 2">
    <name type="scientific">Marine Group III euryarchaeote</name>
    <dbReference type="NCBI Taxonomy" id="2173149"/>
    <lineage>
        <taxon>Archaea</taxon>
        <taxon>Methanobacteriati</taxon>
        <taxon>Thermoplasmatota</taxon>
        <taxon>Thermoplasmata</taxon>
        <taxon>Candidatus Thermoprofundales</taxon>
    </lineage>
</organism>
<dbReference type="Pfam" id="PF03683">
    <property type="entry name" value="UPF0175"/>
    <property type="match status" value="1"/>
</dbReference>
<sequence>MSSSFSLPKLLVAQIGALVASGHFSSRSDVVKEALRFFLEEKQHFRTAAAVELYRRGQATLTKGAEIASLRPEAFREILRDQGVVLPDTVEWESIG</sequence>
<dbReference type="InterPro" id="IPR010985">
    <property type="entry name" value="Ribbon_hlx_hlx"/>
</dbReference>
<dbReference type="Proteomes" id="UP000589516">
    <property type="component" value="Unassembled WGS sequence"/>
</dbReference>
<evidence type="ECO:0000313" key="2">
    <source>
        <dbReference type="Proteomes" id="UP000589516"/>
    </source>
</evidence>
<reference evidence="2" key="1">
    <citation type="journal article" date="2019" name="bioRxiv">
        <title>Genome diversification in globally distributed novel marine Proteobacteria is linked to environmental adaptation.</title>
        <authorList>
            <person name="Zhou Z."/>
            <person name="Tran P.Q."/>
            <person name="Kieft K."/>
            <person name="Anantharaman K."/>
        </authorList>
    </citation>
    <scope>NUCLEOTIDE SEQUENCE [LARGE SCALE GENOMIC DNA]</scope>
</reference>
<dbReference type="InterPro" id="IPR005368">
    <property type="entry name" value="UPF0175"/>
</dbReference>
<accession>A0A7C7ZF66</accession>
<dbReference type="EMBL" id="DUAV01000023">
    <property type="protein sequence ID" value="HIG63597.1"/>
    <property type="molecule type" value="Genomic_DNA"/>
</dbReference>
<name>A0A7C7ZF66_9ARCH</name>
<dbReference type="CDD" id="cd22231">
    <property type="entry name" value="RHH_NikR_HicB-like"/>
    <property type="match status" value="1"/>
</dbReference>
<proteinExistence type="predicted"/>
<dbReference type="GO" id="GO:0006355">
    <property type="term" value="P:regulation of DNA-templated transcription"/>
    <property type="evidence" value="ECO:0007669"/>
    <property type="project" value="InterPro"/>
</dbReference>
<dbReference type="InterPro" id="IPR038296">
    <property type="entry name" value="ParD_sf"/>
</dbReference>
<protein>
    <submittedName>
        <fullName evidence="1">Ribbon-helix-helix protein, CopG family</fullName>
    </submittedName>
</protein>
<dbReference type="AlphaFoldDB" id="A0A7C7ZF66"/>
<dbReference type="SUPFAM" id="SSF47598">
    <property type="entry name" value="Ribbon-helix-helix"/>
    <property type="match status" value="1"/>
</dbReference>
<evidence type="ECO:0000313" key="1">
    <source>
        <dbReference type="EMBL" id="HIG63597.1"/>
    </source>
</evidence>
<comment type="caution">
    <text evidence="1">The sequence shown here is derived from an EMBL/GenBank/DDBJ whole genome shotgun (WGS) entry which is preliminary data.</text>
</comment>